<reference evidence="2" key="2">
    <citation type="submission" date="2023-02" db="EMBL/GenBank/DDBJ databases">
        <authorList>
            <person name="Rayyan A."/>
            <person name="Meyer T."/>
            <person name="Kyndt J.A."/>
        </authorList>
    </citation>
    <scope>NUCLEOTIDE SEQUENCE</scope>
    <source>
        <strain evidence="2">DSM 9987</strain>
    </source>
</reference>
<dbReference type="RefSeq" id="WP_272776473.1">
    <property type="nucleotide sequence ID" value="NZ_JAQQLI010000009.1"/>
</dbReference>
<keyword evidence="1" id="KW-0812">Transmembrane</keyword>
<proteinExistence type="predicted"/>
<evidence type="ECO:0000313" key="3">
    <source>
        <dbReference type="Proteomes" id="UP001165652"/>
    </source>
</evidence>
<gene>
    <name evidence="2" type="ORF">PQJ73_08015</name>
</gene>
<evidence type="ECO:0000313" key="2">
    <source>
        <dbReference type="EMBL" id="MDC7785625.1"/>
    </source>
</evidence>
<accession>A0ABT5J7J4</accession>
<sequence length="224" mass="24664">MKAAATVLKDQNRWPLWLVFGANILLFYGVAQFGVLSGDGFKVALHDAPHLFPVSLALVITTIANGLLSSGMKACIVFLKWKHALPGHRAFSVHAGTDPRIDVSQLLTLLGGKFPATPDDENRVWYRFLKETEKDPSVSSAHRDFLFARDYAALAALMLLVFGASSYFLVETIKTALIYNALLLAQFIVVRHVAATYAKRFVCNVLACKAASQPDSQKQRKKNA</sequence>
<dbReference type="EMBL" id="JAQQLI010000009">
    <property type="protein sequence ID" value="MDC7785625.1"/>
    <property type="molecule type" value="Genomic_DNA"/>
</dbReference>
<keyword evidence="3" id="KW-1185">Reference proteome</keyword>
<reference evidence="2" key="1">
    <citation type="journal article" date="2023" name="Microbiol Resour">
        <title>Genome Sequences of Rhodoplanes serenus and Two Thermotolerant Strains, Rhodoplanes tepidamans and 'Rhodoplanes cryptolactis,' Further Refine the Genus.</title>
        <authorList>
            <person name="Rayyan A.A."/>
            <person name="Kyndt J.A."/>
        </authorList>
    </citation>
    <scope>NUCLEOTIDE SEQUENCE</scope>
    <source>
        <strain evidence="2">DSM 9987</strain>
    </source>
</reference>
<feature type="transmembrane region" description="Helical" evidence="1">
    <location>
        <begin position="16"/>
        <end position="36"/>
    </location>
</feature>
<evidence type="ECO:0008006" key="4">
    <source>
        <dbReference type="Google" id="ProtNLM"/>
    </source>
</evidence>
<name>A0ABT5J7J4_RHOTP</name>
<protein>
    <recommendedName>
        <fullName evidence="4">Glycosyl-4,4'-diaponeurosporenoate acyltransferase</fullName>
    </recommendedName>
</protein>
<dbReference type="Proteomes" id="UP001165652">
    <property type="component" value="Unassembled WGS sequence"/>
</dbReference>
<feature type="transmembrane region" description="Helical" evidence="1">
    <location>
        <begin position="176"/>
        <end position="194"/>
    </location>
</feature>
<keyword evidence="1" id="KW-0472">Membrane</keyword>
<comment type="caution">
    <text evidence="2">The sequence shown here is derived from an EMBL/GenBank/DDBJ whole genome shotgun (WGS) entry which is preliminary data.</text>
</comment>
<keyword evidence="1" id="KW-1133">Transmembrane helix</keyword>
<organism evidence="2 3">
    <name type="scientific">Rhodoplanes tepidamans</name>
    <name type="common">Rhodoplanes cryptolactis</name>
    <dbReference type="NCBI Taxonomy" id="200616"/>
    <lineage>
        <taxon>Bacteria</taxon>
        <taxon>Pseudomonadati</taxon>
        <taxon>Pseudomonadota</taxon>
        <taxon>Alphaproteobacteria</taxon>
        <taxon>Hyphomicrobiales</taxon>
        <taxon>Nitrobacteraceae</taxon>
        <taxon>Rhodoplanes</taxon>
    </lineage>
</organism>
<feature type="transmembrane region" description="Helical" evidence="1">
    <location>
        <begin position="56"/>
        <end position="79"/>
    </location>
</feature>
<feature type="transmembrane region" description="Helical" evidence="1">
    <location>
        <begin position="151"/>
        <end position="170"/>
    </location>
</feature>
<evidence type="ECO:0000256" key="1">
    <source>
        <dbReference type="SAM" id="Phobius"/>
    </source>
</evidence>